<keyword evidence="2" id="KW-1185">Reference proteome</keyword>
<dbReference type="AlphaFoldDB" id="A0A8J6JX27"/>
<organism evidence="1 2">
    <name type="scientific">Eleutherodactylus coqui</name>
    <name type="common">Puerto Rican coqui</name>
    <dbReference type="NCBI Taxonomy" id="57060"/>
    <lineage>
        <taxon>Eukaryota</taxon>
        <taxon>Metazoa</taxon>
        <taxon>Chordata</taxon>
        <taxon>Craniata</taxon>
        <taxon>Vertebrata</taxon>
        <taxon>Euteleostomi</taxon>
        <taxon>Amphibia</taxon>
        <taxon>Batrachia</taxon>
        <taxon>Anura</taxon>
        <taxon>Neobatrachia</taxon>
        <taxon>Hyloidea</taxon>
        <taxon>Eleutherodactylidae</taxon>
        <taxon>Eleutherodactylinae</taxon>
        <taxon>Eleutherodactylus</taxon>
        <taxon>Eleutherodactylus</taxon>
    </lineage>
</organism>
<evidence type="ECO:0000313" key="2">
    <source>
        <dbReference type="Proteomes" id="UP000770717"/>
    </source>
</evidence>
<accession>A0A8J6JX27</accession>
<sequence>MRHLLRRDVKHKCDVPRSDPSVRGLTSTRRMTWECKCYTLNPERTCNKQAEALRPRDVAMASAEVAITSRSWPKGVSRRLEALL</sequence>
<name>A0A8J6JX27_ELECQ</name>
<evidence type="ECO:0000313" key="1">
    <source>
        <dbReference type="EMBL" id="KAG9471547.1"/>
    </source>
</evidence>
<proteinExistence type="predicted"/>
<dbReference type="EMBL" id="WNTK01000133">
    <property type="protein sequence ID" value="KAG9471547.1"/>
    <property type="molecule type" value="Genomic_DNA"/>
</dbReference>
<reference evidence="1" key="1">
    <citation type="thesis" date="2020" institute="ProQuest LLC" country="789 East Eisenhower Parkway, Ann Arbor, MI, USA">
        <title>Comparative Genomics and Chromosome Evolution.</title>
        <authorList>
            <person name="Mudd A.B."/>
        </authorList>
    </citation>
    <scope>NUCLEOTIDE SEQUENCE</scope>
    <source>
        <strain evidence="1">HN-11 Male</strain>
        <tissue evidence="1">Kidney and liver</tissue>
    </source>
</reference>
<comment type="caution">
    <text evidence="1">The sequence shown here is derived from an EMBL/GenBank/DDBJ whole genome shotgun (WGS) entry which is preliminary data.</text>
</comment>
<dbReference type="Proteomes" id="UP000770717">
    <property type="component" value="Unassembled WGS sequence"/>
</dbReference>
<gene>
    <name evidence="1" type="ORF">GDO78_014348</name>
</gene>
<protein>
    <submittedName>
        <fullName evidence="1">Uncharacterized protein</fullName>
    </submittedName>
</protein>